<reference evidence="1 2" key="1">
    <citation type="submission" date="2019-03" db="EMBL/GenBank/DDBJ databases">
        <title>Single cell metagenomics reveals metabolic interactions within the superorganism composed of flagellate Streblomastix strix and complex community of Bacteroidetes bacteria on its surface.</title>
        <authorList>
            <person name="Treitli S.C."/>
            <person name="Kolisko M."/>
            <person name="Husnik F."/>
            <person name="Keeling P."/>
            <person name="Hampl V."/>
        </authorList>
    </citation>
    <scope>NUCLEOTIDE SEQUENCE [LARGE SCALE GENOMIC DNA]</scope>
    <source>
        <strain evidence="1">ST1C</strain>
    </source>
</reference>
<accession>A0A5J4VPC4</accession>
<dbReference type="AlphaFoldDB" id="A0A5J4VPC4"/>
<gene>
    <name evidence="1" type="ORF">EZS28_020359</name>
</gene>
<comment type="caution">
    <text evidence="1">The sequence shown here is derived from an EMBL/GenBank/DDBJ whole genome shotgun (WGS) entry which is preliminary data.</text>
</comment>
<dbReference type="EMBL" id="SNRW01005912">
    <property type="protein sequence ID" value="KAA6384113.1"/>
    <property type="molecule type" value="Genomic_DNA"/>
</dbReference>
<proteinExistence type="predicted"/>
<sequence>MRRCMNVIGSGQDQTFISTEQNTNNVLIEEGEGQGSYAGLMMQEMRIDGFSESILHNKYTNLAYLFKVEGIVFMRDAIIEHVNLQTEPIVFVDRIIQSYLNSEIEQISYNYTGFNIGRVVTLVRIFGDSAISLLSIEKISWPSYSL</sequence>
<name>A0A5J4VPC4_9EUKA</name>
<organism evidence="1 2">
    <name type="scientific">Streblomastix strix</name>
    <dbReference type="NCBI Taxonomy" id="222440"/>
    <lineage>
        <taxon>Eukaryota</taxon>
        <taxon>Metamonada</taxon>
        <taxon>Preaxostyla</taxon>
        <taxon>Oxymonadida</taxon>
        <taxon>Streblomastigidae</taxon>
        <taxon>Streblomastix</taxon>
    </lineage>
</organism>
<protein>
    <submittedName>
        <fullName evidence="1">Uncharacterized protein</fullName>
    </submittedName>
</protein>
<evidence type="ECO:0000313" key="2">
    <source>
        <dbReference type="Proteomes" id="UP000324800"/>
    </source>
</evidence>
<dbReference type="Proteomes" id="UP000324800">
    <property type="component" value="Unassembled WGS sequence"/>
</dbReference>
<evidence type="ECO:0000313" key="1">
    <source>
        <dbReference type="EMBL" id="KAA6384113.1"/>
    </source>
</evidence>
<feature type="non-terminal residue" evidence="1">
    <location>
        <position position="146"/>
    </location>
</feature>